<proteinExistence type="predicted"/>
<name>C0GJ63_DETAL</name>
<dbReference type="NCBIfam" id="NF045580">
    <property type="entry name" value="symport_access"/>
    <property type="match status" value="1"/>
</dbReference>
<gene>
    <name evidence="1" type="ORF">DealDRAFT_2522</name>
</gene>
<accession>C0GJ63</accession>
<comment type="caution">
    <text evidence="1">The sequence shown here is derived from an EMBL/GenBank/DDBJ whole genome shotgun (WGS) entry which is preliminary data.</text>
</comment>
<sequence length="39" mass="4219">MLGMADMTVGLGWLLTVGAMIFGVIYGALNWNREEDDAS</sequence>
<dbReference type="EMBL" id="ACJM01000014">
    <property type="protein sequence ID" value="EEG76696.1"/>
    <property type="molecule type" value="Genomic_DNA"/>
</dbReference>
<dbReference type="Proteomes" id="UP000006443">
    <property type="component" value="Unassembled WGS sequence"/>
</dbReference>
<dbReference type="RefSeq" id="WP_008517995.1">
    <property type="nucleotide sequence ID" value="NZ_ACJM01000014.1"/>
</dbReference>
<protein>
    <submittedName>
        <fullName evidence="1">Uncharacterized protein</fullName>
    </submittedName>
</protein>
<reference evidence="1 2" key="1">
    <citation type="submission" date="2009-02" db="EMBL/GenBank/DDBJ databases">
        <title>Sequencing of the draft genome and assembly of Dethiobacter alkaliphilus AHT 1.</title>
        <authorList>
            <consortium name="US DOE Joint Genome Institute (JGI-PGF)"/>
            <person name="Lucas S."/>
            <person name="Copeland A."/>
            <person name="Lapidus A."/>
            <person name="Glavina del Rio T."/>
            <person name="Dalin E."/>
            <person name="Tice H."/>
            <person name="Bruce D."/>
            <person name="Goodwin L."/>
            <person name="Pitluck S."/>
            <person name="Larimer F."/>
            <person name="Land M.L."/>
            <person name="Hauser L."/>
            <person name="Muyzer G."/>
        </authorList>
    </citation>
    <scope>NUCLEOTIDE SEQUENCE [LARGE SCALE GENOMIC DNA]</scope>
    <source>
        <strain evidence="1 2">AHT 1</strain>
    </source>
</reference>
<dbReference type="AlphaFoldDB" id="C0GJ63"/>
<keyword evidence="2" id="KW-1185">Reference proteome</keyword>
<organism evidence="1 2">
    <name type="scientific">Dethiobacter alkaliphilus AHT 1</name>
    <dbReference type="NCBI Taxonomy" id="555088"/>
    <lineage>
        <taxon>Bacteria</taxon>
        <taxon>Bacillati</taxon>
        <taxon>Bacillota</taxon>
        <taxon>Dethiobacteria</taxon>
        <taxon>Dethiobacterales</taxon>
        <taxon>Dethiobacteraceae</taxon>
        <taxon>Dethiobacter</taxon>
    </lineage>
</organism>
<evidence type="ECO:0000313" key="2">
    <source>
        <dbReference type="Proteomes" id="UP000006443"/>
    </source>
</evidence>
<evidence type="ECO:0000313" key="1">
    <source>
        <dbReference type="EMBL" id="EEG76696.1"/>
    </source>
</evidence>
<dbReference type="InterPro" id="IPR054615">
    <property type="entry name" value="Symport_access"/>
</dbReference>